<protein>
    <recommendedName>
        <fullName evidence="4">Variable surface protein Vir35</fullName>
    </recommendedName>
</protein>
<dbReference type="AlphaFoldDB" id="A0A0J9W6Z1"/>
<reference evidence="2 3" key="1">
    <citation type="submission" date="2011-09" db="EMBL/GenBank/DDBJ databases">
        <title>The Genome Sequence of Plasmodium vivax North Korean.</title>
        <authorList>
            <consortium name="The Broad Institute Genome Sequencing Platform"/>
            <consortium name="The Broad Institute Genome Sequencing Center for Infectious Disease"/>
            <person name="Neafsey D."/>
            <person name="Carlton J."/>
            <person name="Barnwell J."/>
            <person name="Collins W."/>
            <person name="Escalante A."/>
            <person name="Mullikin J."/>
            <person name="Saul A."/>
            <person name="Guigo R."/>
            <person name="Camara F."/>
            <person name="Young S.K."/>
            <person name="Zeng Q."/>
            <person name="Gargeya S."/>
            <person name="Fitzgerald M."/>
            <person name="Haas B."/>
            <person name="Abouelleil A."/>
            <person name="Alvarado L."/>
            <person name="Arachchi H.M."/>
            <person name="Berlin A."/>
            <person name="Brown A."/>
            <person name="Chapman S.B."/>
            <person name="Chen Z."/>
            <person name="Dunbar C."/>
            <person name="Freedman E."/>
            <person name="Gearin G."/>
            <person name="Gellesch M."/>
            <person name="Goldberg J."/>
            <person name="Griggs A."/>
            <person name="Gujja S."/>
            <person name="Heiman D."/>
            <person name="Howarth C."/>
            <person name="Larson L."/>
            <person name="Lui A."/>
            <person name="MacDonald P.J.P."/>
            <person name="Montmayeur A."/>
            <person name="Murphy C."/>
            <person name="Neiman D."/>
            <person name="Pearson M."/>
            <person name="Priest M."/>
            <person name="Roberts A."/>
            <person name="Saif S."/>
            <person name="Shea T."/>
            <person name="Shenoy N."/>
            <person name="Sisk P."/>
            <person name="Stolte C."/>
            <person name="Sykes S."/>
            <person name="Wortman J."/>
            <person name="Nusbaum C."/>
            <person name="Birren B."/>
        </authorList>
    </citation>
    <scope>NUCLEOTIDE SEQUENCE [LARGE SCALE GENOMIC DNA]</scope>
    <source>
        <strain evidence="2 3">North Korean</strain>
    </source>
</reference>
<sequence>MELLRNYRLRESIKFVVLLKFFTYIYLIWNPNNDMCNFGKSLGMKYEQYRASNVRFIRLLAKQELKKKLDRKRLRDELTDFRNGIKEKNYSDDISAYSDLKKRGLNNLDLYKKVYSHRYAKKNVFGKLDCYCEKKLFDKIDYINELAEKKWNNKKSFIKKILQKYFIPLFLFSLLPLLGSIFIILFDGKDKAIIKVCTKIHSNGECDTQEAMFHVNDTFKAFEKINYILFYYIVPSIVILVILYILLELIKYERLKSGKDKMSVKQYCRLCKSIL</sequence>
<feature type="transmembrane region" description="Helical" evidence="1">
    <location>
        <begin position="165"/>
        <end position="186"/>
    </location>
</feature>
<keyword evidence="1" id="KW-1133">Transmembrane helix</keyword>
<dbReference type="EMBL" id="KQ235618">
    <property type="protein sequence ID" value="KMZ96393.1"/>
    <property type="molecule type" value="Genomic_DNA"/>
</dbReference>
<dbReference type="Pfam" id="PF12420">
    <property type="entry name" value="DUF3671"/>
    <property type="match status" value="1"/>
</dbReference>
<evidence type="ECO:0000313" key="2">
    <source>
        <dbReference type="EMBL" id="KMZ96393.1"/>
    </source>
</evidence>
<keyword evidence="1" id="KW-0812">Transmembrane</keyword>
<evidence type="ECO:0000313" key="3">
    <source>
        <dbReference type="Proteomes" id="UP000053239"/>
    </source>
</evidence>
<accession>A0A0J9W6Z1</accession>
<keyword evidence="1" id="KW-0472">Membrane</keyword>
<dbReference type="Proteomes" id="UP000053239">
    <property type="component" value="Unassembled WGS sequence"/>
</dbReference>
<dbReference type="InterPro" id="IPR022139">
    <property type="entry name" value="Fam-L/Fam-M-like_plasmodium"/>
</dbReference>
<evidence type="ECO:0008006" key="4">
    <source>
        <dbReference type="Google" id="ProtNLM"/>
    </source>
</evidence>
<feature type="transmembrane region" description="Helical" evidence="1">
    <location>
        <begin position="228"/>
        <end position="247"/>
    </location>
</feature>
<name>A0A0J9W6Z1_PLAVI</name>
<organism evidence="2 3">
    <name type="scientific">Plasmodium vivax North Korean</name>
    <dbReference type="NCBI Taxonomy" id="1035514"/>
    <lineage>
        <taxon>Eukaryota</taxon>
        <taxon>Sar</taxon>
        <taxon>Alveolata</taxon>
        <taxon>Apicomplexa</taxon>
        <taxon>Aconoidasida</taxon>
        <taxon>Haemosporida</taxon>
        <taxon>Plasmodiidae</taxon>
        <taxon>Plasmodium</taxon>
        <taxon>Plasmodium (Plasmodium)</taxon>
    </lineage>
</organism>
<dbReference type="OrthoDB" id="10328702at2759"/>
<evidence type="ECO:0000256" key="1">
    <source>
        <dbReference type="SAM" id="Phobius"/>
    </source>
</evidence>
<gene>
    <name evidence="2" type="ORF">PVNG_06304</name>
</gene>
<proteinExistence type="predicted"/>